<dbReference type="PANTHER" id="PTHR21706:SF15">
    <property type="entry name" value="TRANSMEMBRANE PROTEIN 65"/>
    <property type="match status" value="1"/>
</dbReference>
<keyword evidence="4 5" id="KW-0472">Membrane</keyword>
<protein>
    <submittedName>
        <fullName evidence="6">Transmembrane protein 65</fullName>
    </submittedName>
</protein>
<reference evidence="6" key="1">
    <citation type="submission" date="2024-01" db="EMBL/GenBank/DDBJ databases">
        <title>GRCr8: a new rat reference genome assembly contstructed from accurate long reads and long range scaffolding.</title>
        <authorList>
            <person name="Doris P.A."/>
            <person name="Kalbfleisch T."/>
            <person name="Li K."/>
            <person name="Howe K."/>
            <person name="Wood J."/>
        </authorList>
    </citation>
    <scope>NUCLEOTIDE SEQUENCE [LARGE SCALE GENOMIC DNA]</scope>
    <source>
        <strain evidence="6">Brown Norway</strain>
    </source>
</reference>
<evidence type="ECO:0000256" key="1">
    <source>
        <dbReference type="ARBA" id="ARBA00004141"/>
    </source>
</evidence>
<evidence type="ECO:0000256" key="2">
    <source>
        <dbReference type="ARBA" id="ARBA00022692"/>
    </source>
</evidence>
<dbReference type="GeneTree" id="ENSGT00390000017802"/>
<evidence type="ECO:0000313" key="6">
    <source>
        <dbReference type="Ensembl" id="ENSRNOP00000100412.1"/>
    </source>
</evidence>
<accession>A0ABK0KZ79</accession>
<dbReference type="Ensembl" id="ENSRNOT00000137110.1">
    <property type="protein sequence ID" value="ENSRNOP00000100412.1"/>
    <property type="gene ID" value="ENSRNOG00000008934.9"/>
</dbReference>
<dbReference type="RGD" id="1563224">
    <property type="gene designation" value="Tmem65"/>
</dbReference>
<evidence type="ECO:0000256" key="5">
    <source>
        <dbReference type="SAM" id="Phobius"/>
    </source>
</evidence>
<keyword evidence="7" id="KW-1185">Reference proteome</keyword>
<feature type="transmembrane region" description="Helical" evidence="5">
    <location>
        <begin position="139"/>
        <end position="159"/>
    </location>
</feature>
<dbReference type="PANTHER" id="PTHR21706">
    <property type="entry name" value="TRANSMEMBRANE PROTEIN 65"/>
    <property type="match status" value="1"/>
</dbReference>
<keyword evidence="2 5" id="KW-0812">Transmembrane</keyword>
<feature type="transmembrane region" description="Helical" evidence="5">
    <location>
        <begin position="204"/>
        <end position="231"/>
    </location>
</feature>
<keyword evidence="8" id="KW-1267">Proteomics identification</keyword>
<reference evidence="6" key="3">
    <citation type="submission" date="2025-09" db="UniProtKB">
        <authorList>
            <consortium name="Ensembl"/>
        </authorList>
    </citation>
    <scope>IDENTIFICATION</scope>
    <source>
        <strain evidence="6">Brown Norway</strain>
    </source>
</reference>
<dbReference type="InterPro" id="IPR019537">
    <property type="entry name" value="TMEM65"/>
</dbReference>
<dbReference type="Pfam" id="PF10507">
    <property type="entry name" value="TMEM65"/>
    <property type="match status" value="1"/>
</dbReference>
<gene>
    <name evidence="6" type="primary">Tmem65</name>
</gene>
<evidence type="ECO:0000313" key="7">
    <source>
        <dbReference type="Proteomes" id="UP000002494"/>
    </source>
</evidence>
<organism evidence="6 7">
    <name type="scientific">Rattus norvegicus</name>
    <name type="common">Rat</name>
    <dbReference type="NCBI Taxonomy" id="10116"/>
    <lineage>
        <taxon>Eukaryota</taxon>
        <taxon>Metazoa</taxon>
        <taxon>Chordata</taxon>
        <taxon>Craniata</taxon>
        <taxon>Vertebrata</taxon>
        <taxon>Euteleostomi</taxon>
        <taxon>Mammalia</taxon>
        <taxon>Eutheria</taxon>
        <taxon>Euarchontoglires</taxon>
        <taxon>Glires</taxon>
        <taxon>Rodentia</taxon>
        <taxon>Myomorpha</taxon>
        <taxon>Muroidea</taxon>
        <taxon>Muridae</taxon>
        <taxon>Murinae</taxon>
        <taxon>Rattus</taxon>
    </lineage>
</organism>
<evidence type="ECO:0000256" key="4">
    <source>
        <dbReference type="ARBA" id="ARBA00023136"/>
    </source>
</evidence>
<name>A0ABK0KZ79_RAT</name>
<reference evidence="6" key="2">
    <citation type="submission" date="2025-08" db="UniProtKB">
        <authorList>
            <consortium name="Ensembl"/>
        </authorList>
    </citation>
    <scope>IDENTIFICATION</scope>
    <source>
        <strain evidence="6">Brown Norway</strain>
    </source>
</reference>
<evidence type="ECO:0000256" key="3">
    <source>
        <dbReference type="ARBA" id="ARBA00022989"/>
    </source>
</evidence>
<dbReference type="Proteomes" id="UP000002494">
    <property type="component" value="Chromosome 7"/>
</dbReference>
<keyword evidence="3 5" id="KW-1133">Transmembrane helix</keyword>
<sequence>MSRLLPLLGSRTARSLRPGPVAAHRPPSWCSCGRGLLALGVPSGPRLLGTHPKKEPMEALNTAQGARDFIYSLHSTERSCLLKELHRFESIAIAQEKLEALPPTPGQLRYVFFHNAIPFVGFGFLDNAIMIVAGTQIELSIGIILGISTMAAAALGNLVSDLAGLGLAGYVEALASRLGLSIPDLTPKQVDMWQTRVSTHLGKAVGVTIGCILGMFPLIFFGGVSSLTLNINMLSVKMSKHRTLNG</sequence>
<proteinExistence type="evidence at protein level"/>
<feature type="transmembrane region" description="Helical" evidence="5">
    <location>
        <begin position="111"/>
        <end position="132"/>
    </location>
</feature>
<comment type="subcellular location">
    <subcellularLocation>
        <location evidence="1">Membrane</location>
        <topology evidence="1">Multi-pass membrane protein</topology>
    </subcellularLocation>
</comment>
<evidence type="ECO:0007829" key="8">
    <source>
        <dbReference type="PeptideAtlas" id="A0ABK0KZ79"/>
    </source>
</evidence>